<dbReference type="Gene3D" id="3.40.630.30">
    <property type="match status" value="1"/>
</dbReference>
<dbReference type="InterPro" id="IPR039968">
    <property type="entry name" value="BcerS-like"/>
</dbReference>
<gene>
    <name evidence="1" type="ORF">DVW87_02815</name>
</gene>
<sequence length="383" mass="43326">MAVTTLRPVLTKADRKAFVDLPFRLYKDDPHWVPPLKGEALGLITPEKNGWYSHAKVQLFLAEQDGRAVGRISAHIDTLALQMPAEQGFGPGVGQWGLMEAEDEEIFRLLLERAEAWLREQGMTRALGPISQSIWEEPGLLVQGFDHAPTVMMGHAKPEYQGWIERAGYAAVKTLYTYDLDITQEFPPLVKRIIRSGENNPRIRIREVDKSRFEEEAAIILAILNDAWEANWGFVPLTPPEIRDVGVKLKPIVFNDLIRIAELDGKPVAFMITLPDLNEAIAPLKGSLLPFGWAKLLLWLRRPKVRTMRVPLMGVVKELQSSRMASQLAFMMIEYIRRASVQVYGASRGEIGWILEDNQGMRSIATTIESRINKTYVVYGRTL</sequence>
<dbReference type="OrthoDB" id="9806005at2"/>
<dbReference type="InterPro" id="IPR016181">
    <property type="entry name" value="Acyl_CoA_acyltransferase"/>
</dbReference>
<organism evidence="1 2">
    <name type="scientific">Sphingomonas aracearum</name>
    <dbReference type="NCBI Taxonomy" id="2283317"/>
    <lineage>
        <taxon>Bacteria</taxon>
        <taxon>Pseudomonadati</taxon>
        <taxon>Pseudomonadota</taxon>
        <taxon>Alphaproteobacteria</taxon>
        <taxon>Sphingomonadales</taxon>
        <taxon>Sphingomonadaceae</taxon>
        <taxon>Sphingomonas</taxon>
    </lineage>
</organism>
<dbReference type="Proteomes" id="UP000253918">
    <property type="component" value="Unassembled WGS sequence"/>
</dbReference>
<dbReference type="PANTHER" id="PTHR41368:SF1">
    <property type="entry name" value="PROTEIN YGHO"/>
    <property type="match status" value="1"/>
</dbReference>
<dbReference type="GO" id="GO:0016740">
    <property type="term" value="F:transferase activity"/>
    <property type="evidence" value="ECO:0007669"/>
    <property type="project" value="UniProtKB-KW"/>
</dbReference>
<name>A0A369VXT3_9SPHN</name>
<comment type="caution">
    <text evidence="1">The sequence shown here is derived from an EMBL/GenBank/DDBJ whole genome shotgun (WGS) entry which is preliminary data.</text>
</comment>
<dbReference type="SUPFAM" id="SSF55729">
    <property type="entry name" value="Acyl-CoA N-acyltransferases (Nat)"/>
    <property type="match status" value="1"/>
</dbReference>
<keyword evidence="1" id="KW-0808">Transferase</keyword>
<evidence type="ECO:0000313" key="1">
    <source>
        <dbReference type="EMBL" id="RDE06649.1"/>
    </source>
</evidence>
<dbReference type="PANTHER" id="PTHR41368">
    <property type="entry name" value="PROTEIN YGHO"/>
    <property type="match status" value="1"/>
</dbReference>
<protein>
    <submittedName>
        <fullName evidence="1">N-acetyltransferase</fullName>
    </submittedName>
</protein>
<keyword evidence="2" id="KW-1185">Reference proteome</keyword>
<dbReference type="EMBL" id="QQNB01000001">
    <property type="protein sequence ID" value="RDE06649.1"/>
    <property type="molecule type" value="Genomic_DNA"/>
</dbReference>
<evidence type="ECO:0000313" key="2">
    <source>
        <dbReference type="Proteomes" id="UP000253918"/>
    </source>
</evidence>
<reference evidence="1 2" key="1">
    <citation type="submission" date="2018-07" db="EMBL/GenBank/DDBJ databases">
        <title>a novel species of Sphingomonas isolated from the rhizosphere soil of Araceae plant.</title>
        <authorList>
            <person name="Zhiyong W."/>
            <person name="Qinglan Z."/>
            <person name="Zhiwei F."/>
            <person name="Ding X."/>
            <person name="Gejiao W."/>
            <person name="Shixue Z."/>
        </authorList>
    </citation>
    <scope>NUCLEOTIDE SEQUENCE [LARGE SCALE GENOMIC DNA]</scope>
    <source>
        <strain evidence="1 2">WZY 27</strain>
    </source>
</reference>
<dbReference type="RefSeq" id="WP_114686232.1">
    <property type="nucleotide sequence ID" value="NZ_QQNB01000001.1"/>
</dbReference>
<proteinExistence type="predicted"/>
<accession>A0A369VXT3</accession>
<dbReference type="AlphaFoldDB" id="A0A369VXT3"/>